<evidence type="ECO:0000256" key="5">
    <source>
        <dbReference type="ARBA" id="ARBA00023136"/>
    </source>
</evidence>
<comment type="caution">
    <text evidence="9">The sequence shown here is derived from an EMBL/GenBank/DDBJ whole genome shotgun (WGS) entry which is preliminary data.</text>
</comment>
<comment type="subcellular location">
    <subcellularLocation>
        <location evidence="1">Membrane</location>
        <topology evidence="1">Multi-pass membrane protein</topology>
    </subcellularLocation>
</comment>
<comment type="similarity">
    <text evidence="2">Belongs to the ammonium transporter (TC 2.A.49) family. Rh subfamily.</text>
</comment>
<feature type="region of interest" description="Disordered" evidence="6">
    <location>
        <begin position="1"/>
        <end position="25"/>
    </location>
</feature>
<name>A0A2B4S0E2_STYPI</name>
<reference evidence="10" key="1">
    <citation type="journal article" date="2017" name="bioRxiv">
        <title>Comparative analysis of the genomes of Stylophora pistillata and Acropora digitifera provides evidence for extensive differences between species of corals.</title>
        <authorList>
            <person name="Voolstra C.R."/>
            <person name="Li Y."/>
            <person name="Liew Y.J."/>
            <person name="Baumgarten S."/>
            <person name="Zoccola D."/>
            <person name="Flot J.-F."/>
            <person name="Tambutte S."/>
            <person name="Allemand D."/>
            <person name="Aranda M."/>
        </authorList>
    </citation>
    <scope>NUCLEOTIDE SEQUENCE [LARGE SCALE GENOMIC DNA]</scope>
</reference>
<feature type="compositionally biased region" description="Polar residues" evidence="6">
    <location>
        <begin position="69"/>
        <end position="87"/>
    </location>
</feature>
<feature type="transmembrane region" description="Helical" evidence="7">
    <location>
        <begin position="384"/>
        <end position="405"/>
    </location>
</feature>
<dbReference type="SUPFAM" id="SSF111352">
    <property type="entry name" value="Ammonium transporter"/>
    <property type="match status" value="1"/>
</dbReference>
<evidence type="ECO:0000313" key="10">
    <source>
        <dbReference type="Proteomes" id="UP000225706"/>
    </source>
</evidence>
<evidence type="ECO:0000313" key="9">
    <source>
        <dbReference type="EMBL" id="PFX22509.1"/>
    </source>
</evidence>
<evidence type="ECO:0000256" key="4">
    <source>
        <dbReference type="ARBA" id="ARBA00022989"/>
    </source>
</evidence>
<proteinExistence type="inferred from homology"/>
<accession>A0A2B4S0E2</accession>
<feature type="domain" description="Ammonium transporter AmtB-like" evidence="8">
    <location>
        <begin position="96"/>
        <end position="406"/>
    </location>
</feature>
<evidence type="ECO:0000256" key="2">
    <source>
        <dbReference type="ARBA" id="ARBA00011036"/>
    </source>
</evidence>
<sequence>MDDTMESSQRQPLRSSSPSHKRTRRNGTAVKFTLVTMVFQLVLIAVFSVLVDYGGHSLPPKPVAEQTEAAGSNKSVTGQKRQEPQSPNDISIYYPKFAAATVLITYGAVLGKVSRLQLLVIGILEVVFYAINELIAVEFLKYSDAGGSIIIHAFGAYFGLALSRVLHDKKALDSPKEASVYHSDLFAMIGTVFLWMYWPSFNAALVAPDYVAQHRSVINTYFSLAAACVTTFALSPLFQREGTKWRLSMVHVQNATLAGGVAVGTASNMSISPWGALLIGCCAGALSTVGYAYLTPFLTKYTKTHDTCGVHNLHGMPGILGGIAGAVAAAHADVNKYGYDGLFNLWGARAPKMNSTEYNKLVGMGVAFDAGDGRSAKAQAGYQIAGLAVALGIAVIGGIVTGFIVRWKIFDPPSREQMYDDEDYWEVPTEDGSEDVETGNGLALEKEAKL</sequence>
<dbReference type="Proteomes" id="UP000225706">
    <property type="component" value="Unassembled WGS sequence"/>
</dbReference>
<keyword evidence="5 7" id="KW-0472">Membrane</keyword>
<dbReference type="GO" id="GO:0008519">
    <property type="term" value="F:ammonium channel activity"/>
    <property type="evidence" value="ECO:0007669"/>
    <property type="project" value="InterPro"/>
</dbReference>
<evidence type="ECO:0000256" key="7">
    <source>
        <dbReference type="SAM" id="Phobius"/>
    </source>
</evidence>
<keyword evidence="3 7" id="KW-0812">Transmembrane</keyword>
<protein>
    <submittedName>
        <fullName evidence="9">Ammonium transporter Rh type B</fullName>
    </submittedName>
</protein>
<evidence type="ECO:0000256" key="6">
    <source>
        <dbReference type="SAM" id="MobiDB-lite"/>
    </source>
</evidence>
<dbReference type="PRINTS" id="PR00342">
    <property type="entry name" value="RHESUSRHD"/>
</dbReference>
<feature type="compositionally biased region" description="Acidic residues" evidence="6">
    <location>
        <begin position="427"/>
        <end position="437"/>
    </location>
</feature>
<feature type="region of interest" description="Disordered" evidence="6">
    <location>
        <begin position="427"/>
        <end position="450"/>
    </location>
</feature>
<feature type="transmembrane region" description="Helical" evidence="7">
    <location>
        <begin position="218"/>
        <end position="238"/>
    </location>
</feature>
<evidence type="ECO:0000256" key="1">
    <source>
        <dbReference type="ARBA" id="ARBA00004141"/>
    </source>
</evidence>
<feature type="transmembrane region" description="Helical" evidence="7">
    <location>
        <begin position="92"/>
        <end position="111"/>
    </location>
</feature>
<evidence type="ECO:0000259" key="8">
    <source>
        <dbReference type="Pfam" id="PF00909"/>
    </source>
</evidence>
<dbReference type="AlphaFoldDB" id="A0A2B4S0E2"/>
<feature type="transmembrane region" description="Helical" evidence="7">
    <location>
        <begin position="149"/>
        <end position="166"/>
    </location>
</feature>
<dbReference type="InterPro" id="IPR002229">
    <property type="entry name" value="RhesusRHD"/>
</dbReference>
<dbReference type="PANTHER" id="PTHR11730:SF60">
    <property type="entry name" value="RH50, ISOFORM D"/>
    <property type="match status" value="1"/>
</dbReference>
<evidence type="ECO:0000256" key="3">
    <source>
        <dbReference type="ARBA" id="ARBA00022692"/>
    </source>
</evidence>
<organism evidence="9 10">
    <name type="scientific">Stylophora pistillata</name>
    <name type="common">Smooth cauliflower coral</name>
    <dbReference type="NCBI Taxonomy" id="50429"/>
    <lineage>
        <taxon>Eukaryota</taxon>
        <taxon>Metazoa</taxon>
        <taxon>Cnidaria</taxon>
        <taxon>Anthozoa</taxon>
        <taxon>Hexacorallia</taxon>
        <taxon>Scleractinia</taxon>
        <taxon>Astrocoeniina</taxon>
        <taxon>Pocilloporidae</taxon>
        <taxon>Stylophora</taxon>
    </lineage>
</organism>
<feature type="transmembrane region" description="Helical" evidence="7">
    <location>
        <begin position="250"/>
        <end position="268"/>
    </location>
</feature>
<dbReference type="InterPro" id="IPR024041">
    <property type="entry name" value="NH4_transpt_AmtB-like_dom"/>
</dbReference>
<feature type="transmembrane region" description="Helical" evidence="7">
    <location>
        <begin position="118"/>
        <end position="137"/>
    </location>
</feature>
<feature type="transmembrane region" description="Helical" evidence="7">
    <location>
        <begin position="274"/>
        <end position="294"/>
    </location>
</feature>
<dbReference type="OrthoDB" id="534912at2759"/>
<dbReference type="Gene3D" id="1.10.3430.10">
    <property type="entry name" value="Ammonium transporter AmtB like domains"/>
    <property type="match status" value="1"/>
</dbReference>
<dbReference type="Pfam" id="PF00909">
    <property type="entry name" value="Ammonium_transp"/>
    <property type="match status" value="1"/>
</dbReference>
<dbReference type="GO" id="GO:0005886">
    <property type="term" value="C:plasma membrane"/>
    <property type="evidence" value="ECO:0007669"/>
    <property type="project" value="InterPro"/>
</dbReference>
<gene>
    <name evidence="9" type="primary">rhbg</name>
    <name evidence="9" type="ORF">AWC38_SpisGene12971</name>
</gene>
<keyword evidence="10" id="KW-1185">Reference proteome</keyword>
<feature type="region of interest" description="Disordered" evidence="6">
    <location>
        <begin position="62"/>
        <end position="87"/>
    </location>
</feature>
<dbReference type="GO" id="GO:0097272">
    <property type="term" value="P:ammonium homeostasis"/>
    <property type="evidence" value="ECO:0007669"/>
    <property type="project" value="TreeGrafter"/>
</dbReference>
<dbReference type="PANTHER" id="PTHR11730">
    <property type="entry name" value="AMMONIUM TRANSPORTER"/>
    <property type="match status" value="1"/>
</dbReference>
<keyword evidence="4 7" id="KW-1133">Transmembrane helix</keyword>
<feature type="transmembrane region" description="Helical" evidence="7">
    <location>
        <begin position="29"/>
        <end position="51"/>
    </location>
</feature>
<feature type="transmembrane region" description="Helical" evidence="7">
    <location>
        <begin position="178"/>
        <end position="198"/>
    </location>
</feature>
<feature type="compositionally biased region" description="Low complexity" evidence="6">
    <location>
        <begin position="7"/>
        <end position="18"/>
    </location>
</feature>
<dbReference type="EMBL" id="LSMT01000237">
    <property type="protein sequence ID" value="PFX22509.1"/>
    <property type="molecule type" value="Genomic_DNA"/>
</dbReference>
<dbReference type="InterPro" id="IPR029020">
    <property type="entry name" value="Ammonium/urea_transptr"/>
</dbReference>